<evidence type="ECO:0000256" key="2">
    <source>
        <dbReference type="ARBA" id="ARBA00022621"/>
    </source>
</evidence>
<dbReference type="CDD" id="cd12107">
    <property type="entry name" value="Hemerythrin"/>
    <property type="match status" value="1"/>
</dbReference>
<keyword evidence="3" id="KW-0479">Metal-binding</keyword>
<keyword evidence="2" id="KW-0813">Transport</keyword>
<keyword evidence="7" id="KW-1185">Reference proteome</keyword>
<accession>A0ABX1TF42</accession>
<dbReference type="InterPro" id="IPR012312">
    <property type="entry name" value="Hemerythrin-like"/>
</dbReference>
<dbReference type="PANTHER" id="PTHR37164">
    <property type="entry name" value="BACTERIOHEMERYTHRIN"/>
    <property type="match status" value="1"/>
</dbReference>
<name>A0ABX1TF42_9PROT</name>
<keyword evidence="2" id="KW-0561">Oxygen transport</keyword>
<evidence type="ECO:0000256" key="3">
    <source>
        <dbReference type="ARBA" id="ARBA00022723"/>
    </source>
</evidence>
<dbReference type="InterPro" id="IPR012827">
    <property type="entry name" value="Hemerythrin_metal-bd"/>
</dbReference>
<dbReference type="InterPro" id="IPR035938">
    <property type="entry name" value="Hemerythrin-like_sf"/>
</dbReference>
<dbReference type="Proteomes" id="UP000886469">
    <property type="component" value="Unassembled WGS sequence"/>
</dbReference>
<dbReference type="NCBIfam" id="TIGR02481">
    <property type="entry name" value="hemeryth_dom"/>
    <property type="match status" value="1"/>
</dbReference>
<feature type="domain" description="Hemerythrin-like" evidence="5">
    <location>
        <begin position="62"/>
        <end position="173"/>
    </location>
</feature>
<dbReference type="PANTHER" id="PTHR37164:SF1">
    <property type="entry name" value="BACTERIOHEMERYTHRIN"/>
    <property type="match status" value="1"/>
</dbReference>
<dbReference type="InterPro" id="IPR016131">
    <property type="entry name" value="Haemerythrin_Fe_BS"/>
</dbReference>
<keyword evidence="4" id="KW-0408">Iron</keyword>
<comment type="similarity">
    <text evidence="1">Belongs to the hemerythrin family.</text>
</comment>
<evidence type="ECO:0000313" key="6">
    <source>
        <dbReference type="EMBL" id="NMQ07679.1"/>
    </source>
</evidence>
<dbReference type="Pfam" id="PF01814">
    <property type="entry name" value="Hemerythrin"/>
    <property type="match status" value="1"/>
</dbReference>
<evidence type="ECO:0000259" key="5">
    <source>
        <dbReference type="Pfam" id="PF01814"/>
    </source>
</evidence>
<evidence type="ECO:0000256" key="1">
    <source>
        <dbReference type="ARBA" id="ARBA00010587"/>
    </source>
</evidence>
<dbReference type="InterPro" id="IPR050669">
    <property type="entry name" value="Hemerythrin"/>
</dbReference>
<evidence type="ECO:0000256" key="4">
    <source>
        <dbReference type="ARBA" id="ARBA00023004"/>
    </source>
</evidence>
<evidence type="ECO:0000313" key="7">
    <source>
        <dbReference type="Proteomes" id="UP000886469"/>
    </source>
</evidence>
<sequence>MPSTVIFILLLNELHEMLGKFRRHGRSSRLQTRQAGIYPQTHWTDHTMEALEWSTALEIGHTEIDDDHRAMVGLLNRLQEASRRSDRVATRAVLAALETLTRDHFAREEHLMLDLHYEFTARHQKEHVHLFDEVRAQIEEMNEGIVSVAAIAGFIKRWLIDHVETSDRQLAAALARRRSQPL</sequence>
<organism evidence="6 7">
    <name type="scientific">Candidatus Accumulibacter contiguus</name>
    <dbReference type="NCBI Taxonomy" id="2954381"/>
    <lineage>
        <taxon>Bacteria</taxon>
        <taxon>Pseudomonadati</taxon>
        <taxon>Pseudomonadota</taxon>
        <taxon>Betaproteobacteria</taxon>
        <taxon>Candidatus Accumulibacter</taxon>
    </lineage>
</organism>
<proteinExistence type="inferred from homology"/>
<dbReference type="Gene3D" id="1.20.120.50">
    <property type="entry name" value="Hemerythrin-like"/>
    <property type="match status" value="1"/>
</dbReference>
<gene>
    <name evidence="6" type="ORF">E4Q08_21770</name>
</gene>
<protein>
    <submittedName>
        <fullName evidence="6">Bacteriohemerythrin</fullName>
    </submittedName>
</protein>
<dbReference type="PROSITE" id="PS00550">
    <property type="entry name" value="HEMERYTHRINS"/>
    <property type="match status" value="1"/>
</dbReference>
<dbReference type="SUPFAM" id="SSF47188">
    <property type="entry name" value="Hemerythrin-like"/>
    <property type="match status" value="1"/>
</dbReference>
<comment type="caution">
    <text evidence="6">The sequence shown here is derived from an EMBL/GenBank/DDBJ whole genome shotgun (WGS) entry which is preliminary data.</text>
</comment>
<dbReference type="NCBIfam" id="NF033749">
    <property type="entry name" value="bact_hemeryth"/>
    <property type="match status" value="1"/>
</dbReference>
<dbReference type="EMBL" id="SPMX01000088">
    <property type="protein sequence ID" value="NMQ07679.1"/>
    <property type="molecule type" value="Genomic_DNA"/>
</dbReference>
<reference evidence="6" key="1">
    <citation type="submission" date="2019-03" db="EMBL/GenBank/DDBJ databases">
        <title>Metabolic reconstructions from genomes of highly enriched 'Candidatus Accumulibacter' and 'Candidatus Competibacter' bioreactor populations.</title>
        <authorList>
            <person name="Annavajhala M.K."/>
            <person name="Welles L."/>
            <person name="Abbas B."/>
            <person name="Sorokin D."/>
            <person name="Park H."/>
            <person name="Van Loosdrecht M."/>
            <person name="Chandran K."/>
        </authorList>
    </citation>
    <scope>NUCLEOTIDE SEQUENCE</scope>
    <source>
        <strain evidence="6">SBR_L</strain>
    </source>
</reference>